<dbReference type="EMBL" id="FUXX01000025">
    <property type="protein sequence ID" value="SKA64342.1"/>
    <property type="molecule type" value="Genomic_DNA"/>
</dbReference>
<gene>
    <name evidence="1" type="ORF">SAMN02745213_01523</name>
</gene>
<organism evidence="1 2">
    <name type="scientific">Succinivibrio dextrinosolvens DSM 3072</name>
    <dbReference type="NCBI Taxonomy" id="1123324"/>
    <lineage>
        <taxon>Bacteria</taxon>
        <taxon>Pseudomonadati</taxon>
        <taxon>Pseudomonadota</taxon>
        <taxon>Gammaproteobacteria</taxon>
        <taxon>Aeromonadales</taxon>
        <taxon>Succinivibrionaceae</taxon>
        <taxon>Succinivibrio</taxon>
    </lineage>
</organism>
<evidence type="ECO:0000313" key="1">
    <source>
        <dbReference type="EMBL" id="SKA64342.1"/>
    </source>
</evidence>
<dbReference type="Proteomes" id="UP000242432">
    <property type="component" value="Unassembled WGS sequence"/>
</dbReference>
<name>A0A1T4VHB6_9GAMM</name>
<sequence length="73" mass="8673">MDVLDEKECREFVMKDIKVASYMYLIYSAFNAINKIYALEYSVNYSRDNYLKQTAIVRTKCRELLENADIVMD</sequence>
<proteinExistence type="predicted"/>
<dbReference type="AlphaFoldDB" id="A0A1T4VHB6"/>
<protein>
    <submittedName>
        <fullName evidence="1">Uncharacterized protein</fullName>
    </submittedName>
</protein>
<reference evidence="2" key="1">
    <citation type="submission" date="2017-02" db="EMBL/GenBank/DDBJ databases">
        <authorList>
            <person name="Varghese N."/>
            <person name="Submissions S."/>
        </authorList>
    </citation>
    <scope>NUCLEOTIDE SEQUENCE [LARGE SCALE GENOMIC DNA]</scope>
    <source>
        <strain evidence="2">DSM 3072</strain>
    </source>
</reference>
<keyword evidence="2" id="KW-1185">Reference proteome</keyword>
<evidence type="ECO:0000313" key="2">
    <source>
        <dbReference type="Proteomes" id="UP000242432"/>
    </source>
</evidence>
<accession>A0A1T4VHB6</accession>